<sequence>MRLSETFRYSEVISLDYSTTDHGCTNGQGISHHTSQQESPIPHIETERHRIYVCLVKFLIS</sequence>
<reference evidence="1 2" key="1">
    <citation type="submission" date="2019-05" db="EMBL/GenBank/DDBJ databases">
        <title>Another draft genome of Portunus trituberculatus and its Hox gene families provides insights of decapod evolution.</title>
        <authorList>
            <person name="Jeong J.-H."/>
            <person name="Song I."/>
            <person name="Kim S."/>
            <person name="Choi T."/>
            <person name="Kim D."/>
            <person name="Ryu S."/>
            <person name="Kim W."/>
        </authorList>
    </citation>
    <scope>NUCLEOTIDE SEQUENCE [LARGE SCALE GENOMIC DNA]</scope>
    <source>
        <tissue evidence="1">Muscle</tissue>
    </source>
</reference>
<keyword evidence="2" id="KW-1185">Reference proteome</keyword>
<comment type="caution">
    <text evidence="1">The sequence shown here is derived from an EMBL/GenBank/DDBJ whole genome shotgun (WGS) entry which is preliminary data.</text>
</comment>
<dbReference type="EMBL" id="VSRR010017047">
    <property type="protein sequence ID" value="MPC59980.1"/>
    <property type="molecule type" value="Genomic_DNA"/>
</dbReference>
<dbReference type="AlphaFoldDB" id="A0A5B7GI67"/>
<organism evidence="1 2">
    <name type="scientific">Portunus trituberculatus</name>
    <name type="common">Swimming crab</name>
    <name type="synonym">Neptunus trituberculatus</name>
    <dbReference type="NCBI Taxonomy" id="210409"/>
    <lineage>
        <taxon>Eukaryota</taxon>
        <taxon>Metazoa</taxon>
        <taxon>Ecdysozoa</taxon>
        <taxon>Arthropoda</taxon>
        <taxon>Crustacea</taxon>
        <taxon>Multicrustacea</taxon>
        <taxon>Malacostraca</taxon>
        <taxon>Eumalacostraca</taxon>
        <taxon>Eucarida</taxon>
        <taxon>Decapoda</taxon>
        <taxon>Pleocyemata</taxon>
        <taxon>Brachyura</taxon>
        <taxon>Eubrachyura</taxon>
        <taxon>Portunoidea</taxon>
        <taxon>Portunidae</taxon>
        <taxon>Portuninae</taxon>
        <taxon>Portunus</taxon>
    </lineage>
</organism>
<dbReference type="Proteomes" id="UP000324222">
    <property type="component" value="Unassembled WGS sequence"/>
</dbReference>
<evidence type="ECO:0000313" key="2">
    <source>
        <dbReference type="Proteomes" id="UP000324222"/>
    </source>
</evidence>
<accession>A0A5B7GI67</accession>
<gene>
    <name evidence="1" type="ORF">E2C01_054013</name>
</gene>
<evidence type="ECO:0000313" key="1">
    <source>
        <dbReference type="EMBL" id="MPC59980.1"/>
    </source>
</evidence>
<name>A0A5B7GI67_PORTR</name>
<proteinExistence type="predicted"/>
<protein>
    <submittedName>
        <fullName evidence="1">Uncharacterized protein</fullName>
    </submittedName>
</protein>